<accession>U2QAE3</accession>
<dbReference type="InterPro" id="IPR027417">
    <property type="entry name" value="P-loop_NTPase"/>
</dbReference>
<dbReference type="SMART" id="SM00382">
    <property type="entry name" value="AAA"/>
    <property type="match status" value="1"/>
</dbReference>
<dbReference type="PANTHER" id="PTHR42798">
    <property type="entry name" value="LIPOPROTEIN-RELEASING SYSTEM ATP-BINDING PROTEIN LOLD"/>
    <property type="match status" value="1"/>
</dbReference>
<dbReference type="PROSITE" id="PS00211">
    <property type="entry name" value="ABC_TRANSPORTER_1"/>
    <property type="match status" value="1"/>
</dbReference>
<dbReference type="CDD" id="cd03255">
    <property type="entry name" value="ABC_MJ0796_LolCDE_FtsE"/>
    <property type="match status" value="1"/>
</dbReference>
<evidence type="ECO:0000313" key="6">
    <source>
        <dbReference type="EMBL" id="ERK53064.1"/>
    </source>
</evidence>
<evidence type="ECO:0000313" key="7">
    <source>
        <dbReference type="Proteomes" id="UP000016626"/>
    </source>
</evidence>
<dbReference type="InterPro" id="IPR017871">
    <property type="entry name" value="ABC_transporter-like_CS"/>
</dbReference>
<dbReference type="GO" id="GO:0098796">
    <property type="term" value="C:membrane protein complex"/>
    <property type="evidence" value="ECO:0007669"/>
    <property type="project" value="UniProtKB-ARBA"/>
</dbReference>
<organism evidence="6 7">
    <name type="scientific">Leptotrichia wadei (strain F0279)</name>
    <dbReference type="NCBI Taxonomy" id="888055"/>
    <lineage>
        <taxon>Bacteria</taxon>
        <taxon>Fusobacteriati</taxon>
        <taxon>Fusobacteriota</taxon>
        <taxon>Fusobacteriia</taxon>
        <taxon>Fusobacteriales</taxon>
        <taxon>Leptotrichiaceae</taxon>
        <taxon>Leptotrichia</taxon>
    </lineage>
</organism>
<gene>
    <name evidence="6" type="ORF">HMPREF9015_00619</name>
</gene>
<dbReference type="EMBL" id="AWVM01000031">
    <property type="protein sequence ID" value="ERK53064.1"/>
    <property type="molecule type" value="Genomic_DNA"/>
</dbReference>
<keyword evidence="2" id="KW-0813">Transport</keyword>
<dbReference type="HOGENOM" id="CLU_000604_1_22_0"/>
<dbReference type="GO" id="GO:0005524">
    <property type="term" value="F:ATP binding"/>
    <property type="evidence" value="ECO:0007669"/>
    <property type="project" value="UniProtKB-KW"/>
</dbReference>
<dbReference type="InterPro" id="IPR017911">
    <property type="entry name" value="MacB-like_ATP-bd"/>
</dbReference>
<comment type="caution">
    <text evidence="6">The sequence shown here is derived from an EMBL/GenBank/DDBJ whole genome shotgun (WGS) entry which is preliminary data.</text>
</comment>
<dbReference type="Gene3D" id="3.40.50.300">
    <property type="entry name" value="P-loop containing nucleotide triphosphate hydrolases"/>
    <property type="match status" value="1"/>
</dbReference>
<dbReference type="PATRIC" id="fig|888055.3.peg.593"/>
<dbReference type="eggNOG" id="COG1136">
    <property type="taxonomic scope" value="Bacteria"/>
</dbReference>
<evidence type="ECO:0000259" key="5">
    <source>
        <dbReference type="PROSITE" id="PS50893"/>
    </source>
</evidence>
<protein>
    <submittedName>
        <fullName evidence="6">Putative lipoprotein releasing system, ATP-binding protein</fullName>
    </submittedName>
</protein>
<comment type="similarity">
    <text evidence="1">Belongs to the ABC transporter superfamily.</text>
</comment>
<evidence type="ECO:0000256" key="4">
    <source>
        <dbReference type="ARBA" id="ARBA00022840"/>
    </source>
</evidence>
<sequence>MNKIIELKNVNKIYKTKVENIHILKNINLAFNKGDFISIQGKSGSGKTSLLNILGLLDEPTDGEIYIGGEKIRYRDEKAKTAIRNEKIGFVFQFHYLLNEFTALENVMMPALINKNMNKNGIKKKAKELLALVGLAKRTKHKPMELSGGEKQRVAIARAMINDPDIILADEPTGNLDTETSNLINELFMKINKERNQSIIIVTHSLELANLATYKYKIENGEFNMILPTIQF</sequence>
<dbReference type="GO" id="GO:0022857">
    <property type="term" value="F:transmembrane transporter activity"/>
    <property type="evidence" value="ECO:0007669"/>
    <property type="project" value="UniProtKB-ARBA"/>
</dbReference>
<evidence type="ECO:0000256" key="3">
    <source>
        <dbReference type="ARBA" id="ARBA00022741"/>
    </source>
</evidence>
<dbReference type="RefSeq" id="WP_021746160.1">
    <property type="nucleotide sequence ID" value="NZ_KI271402.1"/>
</dbReference>
<reference evidence="6 7" key="1">
    <citation type="submission" date="2013-06" db="EMBL/GenBank/DDBJ databases">
        <authorList>
            <person name="Weinstock G."/>
            <person name="Sodergren E."/>
            <person name="Lobos E.A."/>
            <person name="Fulton L."/>
            <person name="Fulton R."/>
            <person name="Courtney L."/>
            <person name="Fronick C."/>
            <person name="O'Laughlin M."/>
            <person name="Godfrey J."/>
            <person name="Wilson R.M."/>
            <person name="Miner T."/>
            <person name="Farmer C."/>
            <person name="Delehaunty K."/>
            <person name="Cordes M."/>
            <person name="Minx P."/>
            <person name="Tomlinson C."/>
            <person name="Chen J."/>
            <person name="Wollam A."/>
            <person name="Pepin K.H."/>
            <person name="Bhonagiri V."/>
            <person name="Zhang X."/>
            <person name="Warren W."/>
            <person name="Mitreva M."/>
            <person name="Mardis E.R."/>
            <person name="Wilson R.K."/>
        </authorList>
    </citation>
    <scope>NUCLEOTIDE SEQUENCE [LARGE SCALE GENOMIC DNA]</scope>
    <source>
        <strain evidence="6 7">F0279</strain>
    </source>
</reference>
<keyword evidence="3" id="KW-0547">Nucleotide-binding</keyword>
<dbReference type="GO" id="GO:0016887">
    <property type="term" value="F:ATP hydrolysis activity"/>
    <property type="evidence" value="ECO:0007669"/>
    <property type="project" value="InterPro"/>
</dbReference>
<feature type="domain" description="ABC transporter" evidence="5">
    <location>
        <begin position="5"/>
        <end position="230"/>
    </location>
</feature>
<dbReference type="PROSITE" id="PS50893">
    <property type="entry name" value="ABC_TRANSPORTER_2"/>
    <property type="match status" value="1"/>
</dbReference>
<name>U2QAE3_LEPWF</name>
<dbReference type="InterPro" id="IPR003593">
    <property type="entry name" value="AAA+_ATPase"/>
</dbReference>
<dbReference type="Pfam" id="PF00005">
    <property type="entry name" value="ABC_tran"/>
    <property type="match status" value="1"/>
</dbReference>
<proteinExistence type="inferred from homology"/>
<keyword evidence="4 6" id="KW-0067">ATP-binding</keyword>
<evidence type="ECO:0000256" key="1">
    <source>
        <dbReference type="ARBA" id="ARBA00005417"/>
    </source>
</evidence>
<keyword evidence="6" id="KW-0449">Lipoprotein</keyword>
<dbReference type="InterPro" id="IPR003439">
    <property type="entry name" value="ABC_transporter-like_ATP-bd"/>
</dbReference>
<dbReference type="SUPFAM" id="SSF52540">
    <property type="entry name" value="P-loop containing nucleoside triphosphate hydrolases"/>
    <property type="match status" value="1"/>
</dbReference>
<dbReference type="AlphaFoldDB" id="U2QAE3"/>
<dbReference type="PANTHER" id="PTHR42798:SF6">
    <property type="entry name" value="CELL DIVISION ATP-BINDING PROTEIN FTSE"/>
    <property type="match status" value="1"/>
</dbReference>
<dbReference type="FunFam" id="3.40.50.300:FF:000032">
    <property type="entry name" value="Export ABC transporter ATP-binding protein"/>
    <property type="match status" value="1"/>
</dbReference>
<dbReference type="Proteomes" id="UP000016626">
    <property type="component" value="Unassembled WGS sequence"/>
</dbReference>
<evidence type="ECO:0000256" key="2">
    <source>
        <dbReference type="ARBA" id="ARBA00022448"/>
    </source>
</evidence>